<evidence type="ECO:0000313" key="2">
    <source>
        <dbReference type="EMBL" id="EFW18382.1"/>
    </source>
</evidence>
<gene>
    <name evidence="2" type="ORF">CPSG_05068</name>
</gene>
<dbReference type="VEuPathDB" id="FungiDB:CPSG_05068"/>
<protein>
    <submittedName>
        <fullName evidence="2">Predicted protein</fullName>
    </submittedName>
</protein>
<keyword evidence="3" id="KW-1185">Reference proteome</keyword>
<dbReference type="Proteomes" id="UP000002497">
    <property type="component" value="Unassembled WGS sequence"/>
</dbReference>
<keyword evidence="1" id="KW-0732">Signal</keyword>
<sequence length="192" mass="21281">MRINLCLRFNLFLSLVPLPQTPVSCPSSSSFDSRSTTISSDIRASNPTAKNCPPVCIVPPGRLLKQAPAPFLTWGQPPRHLIPLAESLVDLCESRQVLREMVDSGIAQTAKEFRKTAWEVSDYTESNPYNRFNEIWLRGWLDVTGFFWWIVNVPIDAFSAPAVGMKAAEPEPDKASLTGFLFSARSAVHTTG</sequence>
<reference evidence="3" key="2">
    <citation type="submission" date="2010-03" db="EMBL/GenBank/DDBJ databases">
        <title>The genome sequence of Coccidioides posadasii strain Silveira.</title>
        <authorList>
            <consortium name="The Broad Institute Genome Sequencing Center for Infectious Disease"/>
            <person name="Neafsey D."/>
            <person name="Orbach M."/>
            <person name="Henn M.R."/>
            <person name="Cole G.T."/>
            <person name="Galgiani J."/>
            <person name="Gardner M.J."/>
            <person name="Kirkland T.N."/>
            <person name="Taylor J.W."/>
            <person name="Young S.K."/>
            <person name="Zeng Q."/>
            <person name="Koehrsen M."/>
            <person name="Alvarado L."/>
            <person name="Berlin A."/>
            <person name="Borenstein D."/>
            <person name="Chapman S.B."/>
            <person name="Chen Z."/>
            <person name="Engels R."/>
            <person name="Freedman E."/>
            <person name="Gellesch M."/>
            <person name="Goldberg J."/>
            <person name="Griggs A."/>
            <person name="Gujja S."/>
            <person name="Heilman E."/>
            <person name="Heiman D."/>
            <person name="Howarth C."/>
            <person name="Jen D."/>
            <person name="Larson L."/>
            <person name="Mehta T."/>
            <person name="Neiman D."/>
            <person name="Park D."/>
            <person name="Pearson M."/>
            <person name="Richards J."/>
            <person name="Roberts A."/>
            <person name="Saif S."/>
            <person name="Shea T."/>
            <person name="Shenoy N."/>
            <person name="Sisk P."/>
            <person name="Stolte C."/>
            <person name="Sykes S."/>
            <person name="Walk T."/>
            <person name="White J."/>
            <person name="Yandava C."/>
            <person name="Haas B."/>
            <person name="Nusbaum C."/>
            <person name="Birren B."/>
        </authorList>
    </citation>
    <scope>NUCLEOTIDE SEQUENCE [LARGE SCALE GENOMIC DNA]</scope>
    <source>
        <strain evidence="3">RMSCC 757 / Silveira</strain>
    </source>
</reference>
<dbReference type="AlphaFoldDB" id="E9D638"/>
<dbReference type="HOGENOM" id="CLU_1415035_0_0_1"/>
<name>E9D638_COCPS</name>
<organism evidence="3">
    <name type="scientific">Coccidioides posadasii (strain RMSCC 757 / Silveira)</name>
    <name type="common">Valley fever fungus</name>
    <dbReference type="NCBI Taxonomy" id="443226"/>
    <lineage>
        <taxon>Eukaryota</taxon>
        <taxon>Fungi</taxon>
        <taxon>Dikarya</taxon>
        <taxon>Ascomycota</taxon>
        <taxon>Pezizomycotina</taxon>
        <taxon>Eurotiomycetes</taxon>
        <taxon>Eurotiomycetidae</taxon>
        <taxon>Onygenales</taxon>
        <taxon>Onygenaceae</taxon>
        <taxon>Coccidioides</taxon>
    </lineage>
</organism>
<reference evidence="3" key="1">
    <citation type="journal article" date="2010" name="Genome Res.">
        <title>Population genomic sequencing of Coccidioides fungi reveals recent hybridization and transposon control.</title>
        <authorList>
            <person name="Neafsey D.E."/>
            <person name="Barker B.M."/>
            <person name="Sharpton T.J."/>
            <person name="Stajich J.E."/>
            <person name="Park D.J."/>
            <person name="Whiston E."/>
            <person name="Hung C.-Y."/>
            <person name="McMahan C."/>
            <person name="White J."/>
            <person name="Sykes S."/>
            <person name="Heiman D."/>
            <person name="Young S."/>
            <person name="Zeng Q."/>
            <person name="Abouelleil A."/>
            <person name="Aftuck L."/>
            <person name="Bessette D."/>
            <person name="Brown A."/>
            <person name="FitzGerald M."/>
            <person name="Lui A."/>
            <person name="Macdonald J.P."/>
            <person name="Priest M."/>
            <person name="Orbach M.J."/>
            <person name="Galgiani J.N."/>
            <person name="Kirkland T.N."/>
            <person name="Cole G.T."/>
            <person name="Birren B.W."/>
            <person name="Henn M.R."/>
            <person name="Taylor J.W."/>
            <person name="Rounsley S.D."/>
        </authorList>
    </citation>
    <scope>NUCLEOTIDE SEQUENCE [LARGE SCALE GENOMIC DNA]</scope>
    <source>
        <strain evidence="3">RMSCC 757 / Silveira</strain>
    </source>
</reference>
<accession>E9D638</accession>
<evidence type="ECO:0000313" key="3">
    <source>
        <dbReference type="Proteomes" id="UP000002497"/>
    </source>
</evidence>
<evidence type="ECO:0000256" key="1">
    <source>
        <dbReference type="SAM" id="SignalP"/>
    </source>
</evidence>
<dbReference type="EMBL" id="GL636492">
    <property type="protein sequence ID" value="EFW18382.1"/>
    <property type="molecule type" value="Genomic_DNA"/>
</dbReference>
<feature type="chain" id="PRO_5003238006" evidence="1">
    <location>
        <begin position="22"/>
        <end position="192"/>
    </location>
</feature>
<proteinExistence type="predicted"/>
<feature type="signal peptide" evidence="1">
    <location>
        <begin position="1"/>
        <end position="21"/>
    </location>
</feature>